<proteinExistence type="predicted"/>
<comment type="caution">
    <text evidence="1">The sequence shown here is derived from an EMBL/GenBank/DDBJ whole genome shotgun (WGS) entry which is preliminary data.</text>
</comment>
<evidence type="ECO:0000313" key="1">
    <source>
        <dbReference type="EMBL" id="RSM73432.1"/>
    </source>
</evidence>
<dbReference type="EMBL" id="QHKI01000056">
    <property type="protein sequence ID" value="RSM73432.1"/>
    <property type="molecule type" value="Genomic_DNA"/>
</dbReference>
<protein>
    <submittedName>
        <fullName evidence="1">Uncharacterized protein</fullName>
    </submittedName>
</protein>
<dbReference type="RefSeq" id="WP_037253764.1">
    <property type="nucleotide sequence ID" value="NZ_QHKI01000056.1"/>
</dbReference>
<name>A0A428YUX7_KIBAR</name>
<reference evidence="1 2" key="1">
    <citation type="submission" date="2018-05" db="EMBL/GenBank/DDBJ databases">
        <title>Evolution of GPA BGCs.</title>
        <authorList>
            <person name="Waglechner N."/>
            <person name="Wright G.D."/>
        </authorList>
    </citation>
    <scope>NUCLEOTIDE SEQUENCE [LARGE SCALE GENOMIC DNA]</scope>
    <source>
        <strain evidence="1 2">A82846</strain>
    </source>
</reference>
<dbReference type="AlphaFoldDB" id="A0A428YUX7"/>
<evidence type="ECO:0000313" key="2">
    <source>
        <dbReference type="Proteomes" id="UP000287547"/>
    </source>
</evidence>
<sequence length="83" mass="9032">MDVGDLKQALLGIPEALSELPTQTVSRGYHQALVSFNALMTGSNNPNVPAVQQLLTKLAEETFYLEGRTQEIRTAINNLTASM</sequence>
<accession>A0A428YUX7</accession>
<dbReference type="Proteomes" id="UP000287547">
    <property type="component" value="Unassembled WGS sequence"/>
</dbReference>
<organism evidence="1 2">
    <name type="scientific">Kibdelosporangium aridum</name>
    <dbReference type="NCBI Taxonomy" id="2030"/>
    <lineage>
        <taxon>Bacteria</taxon>
        <taxon>Bacillati</taxon>
        <taxon>Actinomycetota</taxon>
        <taxon>Actinomycetes</taxon>
        <taxon>Pseudonocardiales</taxon>
        <taxon>Pseudonocardiaceae</taxon>
        <taxon>Kibdelosporangium</taxon>
    </lineage>
</organism>
<gene>
    <name evidence="1" type="ORF">DMH04_41205</name>
</gene>